<name>A0AAV6U9X7_9ARAC</name>
<reference evidence="2 3" key="1">
    <citation type="journal article" date="2022" name="Nat. Ecol. Evol.">
        <title>A masculinizing supergene underlies an exaggerated male reproductive morph in a spider.</title>
        <authorList>
            <person name="Hendrickx F."/>
            <person name="De Corte Z."/>
            <person name="Sonet G."/>
            <person name="Van Belleghem S.M."/>
            <person name="Kostlbacher S."/>
            <person name="Vangestel C."/>
        </authorList>
    </citation>
    <scope>NUCLEOTIDE SEQUENCE [LARGE SCALE GENOMIC DNA]</scope>
    <source>
        <strain evidence="2">W744_W776</strain>
    </source>
</reference>
<dbReference type="EMBL" id="JAFNEN010000569">
    <property type="protein sequence ID" value="KAG8180305.1"/>
    <property type="molecule type" value="Genomic_DNA"/>
</dbReference>
<dbReference type="Proteomes" id="UP000827092">
    <property type="component" value="Unassembled WGS sequence"/>
</dbReference>
<accession>A0AAV6U9X7</accession>
<keyword evidence="3" id="KW-1185">Reference proteome</keyword>
<sequence length="82" mass="9090">MAASRSSNIAVIHLHKQEDLFLNTSPAFLPNKQESNPREGKSSFHGAQEANSSLARHACLPHVTGTIKKHNARPLLLLLRER</sequence>
<organism evidence="2 3">
    <name type="scientific">Oedothorax gibbosus</name>
    <dbReference type="NCBI Taxonomy" id="931172"/>
    <lineage>
        <taxon>Eukaryota</taxon>
        <taxon>Metazoa</taxon>
        <taxon>Ecdysozoa</taxon>
        <taxon>Arthropoda</taxon>
        <taxon>Chelicerata</taxon>
        <taxon>Arachnida</taxon>
        <taxon>Araneae</taxon>
        <taxon>Araneomorphae</taxon>
        <taxon>Entelegynae</taxon>
        <taxon>Araneoidea</taxon>
        <taxon>Linyphiidae</taxon>
        <taxon>Erigoninae</taxon>
        <taxon>Oedothorax</taxon>
    </lineage>
</organism>
<gene>
    <name evidence="2" type="ORF">JTE90_024220</name>
</gene>
<protein>
    <submittedName>
        <fullName evidence="2">Uncharacterized protein</fullName>
    </submittedName>
</protein>
<proteinExistence type="predicted"/>
<evidence type="ECO:0000256" key="1">
    <source>
        <dbReference type="SAM" id="MobiDB-lite"/>
    </source>
</evidence>
<feature type="region of interest" description="Disordered" evidence="1">
    <location>
        <begin position="27"/>
        <end position="51"/>
    </location>
</feature>
<evidence type="ECO:0000313" key="2">
    <source>
        <dbReference type="EMBL" id="KAG8180305.1"/>
    </source>
</evidence>
<comment type="caution">
    <text evidence="2">The sequence shown here is derived from an EMBL/GenBank/DDBJ whole genome shotgun (WGS) entry which is preliminary data.</text>
</comment>
<evidence type="ECO:0000313" key="3">
    <source>
        <dbReference type="Proteomes" id="UP000827092"/>
    </source>
</evidence>
<dbReference type="AlphaFoldDB" id="A0AAV6U9X7"/>